<reference evidence="5" key="1">
    <citation type="submission" date="2017-02" db="UniProtKB">
        <authorList>
            <consortium name="WormBaseParasite"/>
        </authorList>
    </citation>
    <scope>IDENTIFICATION</scope>
</reference>
<evidence type="ECO:0000256" key="1">
    <source>
        <dbReference type="SAM" id="MobiDB-lite"/>
    </source>
</evidence>
<keyword evidence="2" id="KW-1133">Transmembrane helix</keyword>
<evidence type="ECO:0000313" key="5">
    <source>
        <dbReference type="WBParaSite" id="NBR_0002160201-mRNA-1"/>
    </source>
</evidence>
<dbReference type="WBParaSite" id="NBR_0002160201-mRNA-1">
    <property type="protein sequence ID" value="NBR_0002160201-mRNA-1"/>
    <property type="gene ID" value="NBR_0002160201"/>
</dbReference>
<evidence type="ECO:0000313" key="4">
    <source>
        <dbReference type="Proteomes" id="UP000271162"/>
    </source>
</evidence>
<organism evidence="5">
    <name type="scientific">Nippostrongylus brasiliensis</name>
    <name type="common">Rat hookworm</name>
    <dbReference type="NCBI Taxonomy" id="27835"/>
    <lineage>
        <taxon>Eukaryota</taxon>
        <taxon>Metazoa</taxon>
        <taxon>Ecdysozoa</taxon>
        <taxon>Nematoda</taxon>
        <taxon>Chromadorea</taxon>
        <taxon>Rhabditida</taxon>
        <taxon>Rhabditina</taxon>
        <taxon>Rhabditomorpha</taxon>
        <taxon>Strongyloidea</taxon>
        <taxon>Heligmosomidae</taxon>
        <taxon>Nippostrongylus</taxon>
    </lineage>
</organism>
<accession>A0A0N4YWI0</accession>
<evidence type="ECO:0000313" key="3">
    <source>
        <dbReference type="EMBL" id="VDL85669.1"/>
    </source>
</evidence>
<dbReference type="AlphaFoldDB" id="A0A0N4YWI0"/>
<feature type="region of interest" description="Disordered" evidence="1">
    <location>
        <begin position="173"/>
        <end position="216"/>
    </location>
</feature>
<name>A0A0N4YWI0_NIPBR</name>
<keyword evidence="2" id="KW-0472">Membrane</keyword>
<dbReference type="Proteomes" id="UP000271162">
    <property type="component" value="Unassembled WGS sequence"/>
</dbReference>
<feature type="transmembrane region" description="Helical" evidence="2">
    <location>
        <begin position="51"/>
        <end position="74"/>
    </location>
</feature>
<evidence type="ECO:0000256" key="2">
    <source>
        <dbReference type="SAM" id="Phobius"/>
    </source>
</evidence>
<keyword evidence="2" id="KW-0812">Transmembrane</keyword>
<gene>
    <name evidence="3" type="ORF">NBR_LOCUS21603</name>
</gene>
<proteinExistence type="predicted"/>
<feature type="transmembrane region" description="Helical" evidence="2">
    <location>
        <begin position="86"/>
        <end position="103"/>
    </location>
</feature>
<dbReference type="EMBL" id="UYSL01026580">
    <property type="protein sequence ID" value="VDL85669.1"/>
    <property type="molecule type" value="Genomic_DNA"/>
</dbReference>
<reference evidence="3 4" key="2">
    <citation type="submission" date="2018-11" db="EMBL/GenBank/DDBJ databases">
        <authorList>
            <consortium name="Pathogen Informatics"/>
        </authorList>
    </citation>
    <scope>NUCLEOTIDE SEQUENCE [LARGE SCALE GENOMIC DNA]</scope>
</reference>
<protein>
    <submittedName>
        <fullName evidence="5">Anoctamin</fullName>
    </submittedName>
</protein>
<keyword evidence="4" id="KW-1185">Reference proteome</keyword>
<sequence>MGWQTQTVRSMQWEYEGRQLPATGGIDAFQARFPGLYAIYTETPERRRINALFVIVLVNIFLAFVHFFMSIALLYGAIKDVFNEQLTMSVAEFVMSLAVNASLHRISQQTRKQAIREGDHLDFYAPEAYDQQFPWKVHKLEKERRKEELRPRSAAEAIERLYYTNYPDDLPGIPHGMRSSLRKERKHGRSPDRVTFSRAEPEVNFRTPQHSVNSVV</sequence>
<feature type="compositionally biased region" description="Polar residues" evidence="1">
    <location>
        <begin position="206"/>
        <end position="216"/>
    </location>
</feature>